<feature type="transmembrane region" description="Helical" evidence="2">
    <location>
        <begin position="204"/>
        <end position="227"/>
    </location>
</feature>
<feature type="signal peptide" evidence="3">
    <location>
        <begin position="1"/>
        <end position="49"/>
    </location>
</feature>
<evidence type="ECO:0000313" key="5">
    <source>
        <dbReference type="Proteomes" id="UP000178330"/>
    </source>
</evidence>
<feature type="compositionally biased region" description="Low complexity" evidence="1">
    <location>
        <begin position="126"/>
        <end position="176"/>
    </location>
</feature>
<evidence type="ECO:0008006" key="6">
    <source>
        <dbReference type="Google" id="ProtNLM"/>
    </source>
</evidence>
<feature type="region of interest" description="Disordered" evidence="1">
    <location>
        <begin position="126"/>
        <end position="199"/>
    </location>
</feature>
<dbReference type="Proteomes" id="UP000178330">
    <property type="component" value="Unassembled WGS sequence"/>
</dbReference>
<gene>
    <name evidence="4" type="ORF">A2376_02935</name>
</gene>
<reference evidence="4 5" key="1">
    <citation type="journal article" date="2016" name="Nat. Commun.">
        <title>Thousands of microbial genomes shed light on interconnected biogeochemical processes in an aquifer system.</title>
        <authorList>
            <person name="Anantharaman K."/>
            <person name="Brown C.T."/>
            <person name="Hug L.A."/>
            <person name="Sharon I."/>
            <person name="Castelle C.J."/>
            <person name="Probst A.J."/>
            <person name="Thomas B.C."/>
            <person name="Singh A."/>
            <person name="Wilkins M.J."/>
            <person name="Karaoz U."/>
            <person name="Brodie E.L."/>
            <person name="Williams K.H."/>
            <person name="Hubbard S.S."/>
            <person name="Banfield J.F."/>
        </authorList>
    </citation>
    <scope>NUCLEOTIDE SEQUENCE [LARGE SCALE GENOMIC DNA]</scope>
</reference>
<evidence type="ECO:0000256" key="2">
    <source>
        <dbReference type="SAM" id="Phobius"/>
    </source>
</evidence>
<sequence length="234" mass="23964">MRNSLPRSSNPPSQTCSNAQGGAVMKGRGLFTLLAILTLALGVTGAALAAPPATQDVCPEGDGWSDHQDPESFGSVEGADNYCVKGGSSQSQGCTGYLEIGSFEYVSGFVGAEGYCGPSHWGYHIPEQQPTSTPTPEDPTATPTETLTPSETPTGTLTSTDTPTITQTPSQTGTATRTGMPDPTNTPRPKTGGGGPPETDTLSAIGIVSLAIAVFGSVLLTAFFAAVKKGRIRL</sequence>
<dbReference type="AlphaFoldDB" id="A0A1F8D622"/>
<organism evidence="4 5">
    <name type="scientific">Candidatus Woesebacteria bacterium RIFOXYB1_FULL_47_31</name>
    <dbReference type="NCBI Taxonomy" id="1802542"/>
    <lineage>
        <taxon>Bacteria</taxon>
        <taxon>Candidatus Woeseibacteriota</taxon>
    </lineage>
</organism>
<keyword evidence="2" id="KW-0472">Membrane</keyword>
<comment type="caution">
    <text evidence="4">The sequence shown here is derived from an EMBL/GenBank/DDBJ whole genome shotgun (WGS) entry which is preliminary data.</text>
</comment>
<evidence type="ECO:0000313" key="4">
    <source>
        <dbReference type="EMBL" id="OGM83408.1"/>
    </source>
</evidence>
<keyword evidence="2" id="KW-0812">Transmembrane</keyword>
<dbReference type="EMBL" id="MGIC01000029">
    <property type="protein sequence ID" value="OGM83408.1"/>
    <property type="molecule type" value="Genomic_DNA"/>
</dbReference>
<keyword evidence="2" id="KW-1133">Transmembrane helix</keyword>
<evidence type="ECO:0000256" key="1">
    <source>
        <dbReference type="SAM" id="MobiDB-lite"/>
    </source>
</evidence>
<evidence type="ECO:0000256" key="3">
    <source>
        <dbReference type="SAM" id="SignalP"/>
    </source>
</evidence>
<protein>
    <recommendedName>
        <fullName evidence="6">Gram-positive cocci surface proteins LPxTG domain-containing protein</fullName>
    </recommendedName>
</protein>
<keyword evidence="3" id="KW-0732">Signal</keyword>
<accession>A0A1F8D622</accession>
<name>A0A1F8D622_9BACT</name>
<proteinExistence type="predicted"/>
<feature type="chain" id="PRO_5009535134" description="Gram-positive cocci surface proteins LPxTG domain-containing protein" evidence="3">
    <location>
        <begin position="50"/>
        <end position="234"/>
    </location>
</feature>
<feature type="region of interest" description="Disordered" evidence="1">
    <location>
        <begin position="52"/>
        <end position="76"/>
    </location>
</feature>